<evidence type="ECO:0000256" key="1">
    <source>
        <dbReference type="ARBA" id="ARBA00004496"/>
    </source>
</evidence>
<dbReference type="InterPro" id="IPR001789">
    <property type="entry name" value="Sig_transdc_resp-reg_receiver"/>
</dbReference>
<name>A0A3D8WUM2_PRIMG</name>
<dbReference type="Gene3D" id="3.40.50.2300">
    <property type="match status" value="1"/>
</dbReference>
<sequence length="218" mass="24906">MIDLSKPIKVVLIEDDLEWLHSIQTIIKAEKDIELVGYGSTEEDTLRLARDIDKVDIFLLDINLTGAKLDGIHAAYELKKMQSVDNSKWKVIMLTCLSEKDVIIKAFAAGAVNYILKKDMHNIANIIRSTYVGNFTAIEAMLEDYRDLKYEQQLTNLTKSERIVFNMMEKGYSRQSMQEQLSKSKNTIKNQIQSIFKKLSVRNIKDAIEKAKSGGLEK</sequence>
<dbReference type="Proteomes" id="UP000256519">
    <property type="component" value="Unassembled WGS sequence"/>
</dbReference>
<dbReference type="InterPro" id="IPR016032">
    <property type="entry name" value="Sig_transdc_resp-reg_C-effctor"/>
</dbReference>
<reference evidence="9 10" key="1">
    <citation type="journal article" date="2018" name="Appl. Environ. Microbiol.">
        <title>Antimicrobial susceptibility testing and tentative epidemiological cut-off values of five Bacillus species relevant for use as animal feed additives or for plant protection.</title>
        <authorList>
            <person name="Agerso Y."/>
            <person name="Stuer-Lauridsen B."/>
            <person name="Bjerre K."/>
            <person name="Jensen M.G."/>
            <person name="Johansen E."/>
            <person name="Bennedsen M."/>
            <person name="Brockmann E."/>
            <person name="Nielsen B."/>
        </authorList>
    </citation>
    <scope>NUCLEOTIDE SEQUENCE [LARGE SCALE GENOMIC DNA]</scope>
    <source>
        <strain evidence="9 10">CHCC20162</strain>
    </source>
</reference>
<evidence type="ECO:0000259" key="7">
    <source>
        <dbReference type="PROSITE" id="PS50043"/>
    </source>
</evidence>
<dbReference type="Pfam" id="PF00196">
    <property type="entry name" value="GerE"/>
    <property type="match status" value="1"/>
</dbReference>
<dbReference type="SUPFAM" id="SSF46894">
    <property type="entry name" value="C-terminal effector domain of the bipartite response regulators"/>
    <property type="match status" value="1"/>
</dbReference>
<dbReference type="InterPro" id="IPR011006">
    <property type="entry name" value="CheY-like_superfamily"/>
</dbReference>
<evidence type="ECO:0000259" key="8">
    <source>
        <dbReference type="PROSITE" id="PS50110"/>
    </source>
</evidence>
<dbReference type="GO" id="GO:0003677">
    <property type="term" value="F:DNA binding"/>
    <property type="evidence" value="ECO:0007669"/>
    <property type="project" value="UniProtKB-KW"/>
</dbReference>
<dbReference type="PANTHER" id="PTHR43214">
    <property type="entry name" value="TWO-COMPONENT RESPONSE REGULATOR"/>
    <property type="match status" value="1"/>
</dbReference>
<comment type="subcellular location">
    <subcellularLocation>
        <location evidence="1">Cytoplasm</location>
    </subcellularLocation>
</comment>
<comment type="caution">
    <text evidence="9">The sequence shown here is derived from an EMBL/GenBank/DDBJ whole genome shotgun (WGS) entry which is preliminary data.</text>
</comment>
<keyword evidence="4 9" id="KW-0238">DNA-binding</keyword>
<feature type="modified residue" description="4-aspartylphosphate" evidence="6">
    <location>
        <position position="61"/>
    </location>
</feature>
<dbReference type="GO" id="GO:0000160">
    <property type="term" value="P:phosphorelay signal transduction system"/>
    <property type="evidence" value="ECO:0007669"/>
    <property type="project" value="InterPro"/>
</dbReference>
<accession>A0A3D8WUM2</accession>
<keyword evidence="5" id="KW-0804">Transcription</keyword>
<dbReference type="InterPro" id="IPR039420">
    <property type="entry name" value="WalR-like"/>
</dbReference>
<dbReference type="AlphaFoldDB" id="A0A3D8WUM2"/>
<evidence type="ECO:0000256" key="5">
    <source>
        <dbReference type="ARBA" id="ARBA00023163"/>
    </source>
</evidence>
<dbReference type="InterPro" id="IPR000792">
    <property type="entry name" value="Tscrpt_reg_LuxR_C"/>
</dbReference>
<feature type="domain" description="Response regulatory" evidence="8">
    <location>
        <begin position="9"/>
        <end position="132"/>
    </location>
</feature>
<dbReference type="PROSITE" id="PS50110">
    <property type="entry name" value="RESPONSE_REGULATORY"/>
    <property type="match status" value="1"/>
</dbReference>
<dbReference type="SMART" id="SM00421">
    <property type="entry name" value="HTH_LUXR"/>
    <property type="match status" value="1"/>
</dbReference>
<protein>
    <submittedName>
        <fullName evidence="9">DNA-binding response regulator</fullName>
    </submittedName>
</protein>
<evidence type="ECO:0000313" key="9">
    <source>
        <dbReference type="EMBL" id="RDZ07698.1"/>
    </source>
</evidence>
<dbReference type="EMBL" id="PQWM01000053">
    <property type="protein sequence ID" value="RDZ07698.1"/>
    <property type="molecule type" value="Genomic_DNA"/>
</dbReference>
<organism evidence="9 10">
    <name type="scientific">Priestia megaterium</name>
    <name type="common">Bacillus megaterium</name>
    <dbReference type="NCBI Taxonomy" id="1404"/>
    <lineage>
        <taxon>Bacteria</taxon>
        <taxon>Bacillati</taxon>
        <taxon>Bacillota</taxon>
        <taxon>Bacilli</taxon>
        <taxon>Bacillales</taxon>
        <taxon>Bacillaceae</taxon>
        <taxon>Priestia</taxon>
    </lineage>
</organism>
<evidence type="ECO:0000313" key="10">
    <source>
        <dbReference type="Proteomes" id="UP000256519"/>
    </source>
</evidence>
<gene>
    <name evidence="9" type="ORF">C3744_27470</name>
</gene>
<evidence type="ECO:0000256" key="4">
    <source>
        <dbReference type="ARBA" id="ARBA00023125"/>
    </source>
</evidence>
<dbReference type="SMART" id="SM00448">
    <property type="entry name" value="REC"/>
    <property type="match status" value="1"/>
</dbReference>
<dbReference type="SUPFAM" id="SSF52172">
    <property type="entry name" value="CheY-like"/>
    <property type="match status" value="1"/>
</dbReference>
<evidence type="ECO:0000256" key="6">
    <source>
        <dbReference type="PROSITE-ProRule" id="PRU00169"/>
    </source>
</evidence>
<dbReference type="GO" id="GO:0005737">
    <property type="term" value="C:cytoplasm"/>
    <property type="evidence" value="ECO:0007669"/>
    <property type="project" value="UniProtKB-SubCell"/>
</dbReference>
<evidence type="ECO:0000256" key="2">
    <source>
        <dbReference type="ARBA" id="ARBA00022553"/>
    </source>
</evidence>
<dbReference type="Pfam" id="PF00072">
    <property type="entry name" value="Response_reg"/>
    <property type="match status" value="1"/>
</dbReference>
<proteinExistence type="predicted"/>
<evidence type="ECO:0000256" key="3">
    <source>
        <dbReference type="ARBA" id="ARBA00023015"/>
    </source>
</evidence>
<keyword evidence="2 6" id="KW-0597">Phosphoprotein</keyword>
<dbReference type="GO" id="GO:0006355">
    <property type="term" value="P:regulation of DNA-templated transcription"/>
    <property type="evidence" value="ECO:0007669"/>
    <property type="project" value="InterPro"/>
</dbReference>
<keyword evidence="3" id="KW-0805">Transcription regulation</keyword>
<feature type="domain" description="HTH luxR-type" evidence="7">
    <location>
        <begin position="150"/>
        <end position="215"/>
    </location>
</feature>
<dbReference type="PROSITE" id="PS50043">
    <property type="entry name" value="HTH_LUXR_2"/>
    <property type="match status" value="1"/>
</dbReference>